<reference evidence="2" key="2">
    <citation type="submission" date="2023-06" db="EMBL/GenBank/DDBJ databases">
        <title>Genome assembly of Pristionchus species.</title>
        <authorList>
            <person name="Yoshida K."/>
            <person name="Sommer R.J."/>
        </authorList>
    </citation>
    <scope>NUCLEOTIDE SEQUENCE</scope>
    <source>
        <strain evidence="2 4">RS5460</strain>
    </source>
</reference>
<name>A0AAN5CAB3_9BILA</name>
<reference evidence="4" key="1">
    <citation type="submission" date="2022-10" db="EMBL/GenBank/DDBJ databases">
        <title>Genome assembly of Pristionchus species.</title>
        <authorList>
            <person name="Yoshida K."/>
            <person name="Sommer R.J."/>
        </authorList>
    </citation>
    <scope>NUCLEOTIDE SEQUENCE [LARGE SCALE GENOMIC DNA]</scope>
    <source>
        <strain evidence="4">RS5460</strain>
    </source>
</reference>
<feature type="transmembrane region" description="Helical" evidence="1">
    <location>
        <begin position="31"/>
        <end position="52"/>
    </location>
</feature>
<evidence type="ECO:0000313" key="2">
    <source>
        <dbReference type="EMBL" id="GMR34669.1"/>
    </source>
</evidence>
<evidence type="ECO:0000313" key="4">
    <source>
        <dbReference type="Proteomes" id="UP001328107"/>
    </source>
</evidence>
<gene>
    <name evidence="2" type="ORF">PMAYCL1PPCAC_04864</name>
    <name evidence="3" type="ORF">PMAYCL1PPCAC_04867</name>
</gene>
<dbReference type="InterPro" id="IPR019425">
    <property type="entry name" value="7TM_GPCR_serpentine_rcpt_Srt"/>
</dbReference>
<protein>
    <recommendedName>
        <fullName evidence="5">G protein-coupled receptor</fullName>
    </recommendedName>
</protein>
<evidence type="ECO:0000313" key="3">
    <source>
        <dbReference type="EMBL" id="GMR34672.1"/>
    </source>
</evidence>
<keyword evidence="1" id="KW-1133">Transmembrane helix</keyword>
<evidence type="ECO:0000256" key="1">
    <source>
        <dbReference type="SAM" id="Phobius"/>
    </source>
</evidence>
<keyword evidence="1" id="KW-0812">Transmembrane</keyword>
<proteinExistence type="predicted"/>
<feature type="non-terminal residue" evidence="2">
    <location>
        <position position="69"/>
    </location>
</feature>
<dbReference type="EMBL" id="BTRK01000002">
    <property type="protein sequence ID" value="GMR34672.1"/>
    <property type="molecule type" value="Genomic_DNA"/>
</dbReference>
<dbReference type="Pfam" id="PF10321">
    <property type="entry name" value="7TM_GPCR_Srt"/>
    <property type="match status" value="1"/>
</dbReference>
<accession>A0AAN5CAB3</accession>
<organism evidence="2 4">
    <name type="scientific">Pristionchus mayeri</name>
    <dbReference type="NCBI Taxonomy" id="1317129"/>
    <lineage>
        <taxon>Eukaryota</taxon>
        <taxon>Metazoa</taxon>
        <taxon>Ecdysozoa</taxon>
        <taxon>Nematoda</taxon>
        <taxon>Chromadorea</taxon>
        <taxon>Rhabditida</taxon>
        <taxon>Rhabditina</taxon>
        <taxon>Diplogasteromorpha</taxon>
        <taxon>Diplogasteroidea</taxon>
        <taxon>Neodiplogasteridae</taxon>
        <taxon>Pristionchus</taxon>
    </lineage>
</organism>
<dbReference type="AlphaFoldDB" id="A0AAN5CAB3"/>
<dbReference type="Proteomes" id="UP001328107">
    <property type="component" value="Unassembled WGS sequence"/>
</dbReference>
<keyword evidence="1" id="KW-0472">Membrane</keyword>
<evidence type="ECO:0008006" key="5">
    <source>
        <dbReference type="Google" id="ProtNLM"/>
    </source>
</evidence>
<keyword evidence="4" id="KW-1185">Reference proteome</keyword>
<sequence>LYLIFLIMVFIKIRVNTIASSRERIINNVPVFLQVVLINMMNTIGTLIYVYMNFVPASQALIITGQIAW</sequence>
<dbReference type="EMBL" id="BTRK01000002">
    <property type="protein sequence ID" value="GMR34669.1"/>
    <property type="molecule type" value="Genomic_DNA"/>
</dbReference>
<feature type="non-terminal residue" evidence="2">
    <location>
        <position position="1"/>
    </location>
</feature>
<comment type="caution">
    <text evidence="2">The sequence shown here is derived from an EMBL/GenBank/DDBJ whole genome shotgun (WGS) entry which is preliminary data.</text>
</comment>